<proteinExistence type="predicted"/>
<reference evidence="1 2" key="1">
    <citation type="submission" date="2022-03" db="EMBL/GenBank/DDBJ databases">
        <authorList>
            <person name="Brunel B."/>
        </authorList>
    </citation>
    <scope>NUCLEOTIDE SEQUENCE [LARGE SCALE GENOMIC DNA]</scope>
    <source>
        <strain evidence="1">STM5069sample</strain>
    </source>
</reference>
<evidence type="ECO:0000313" key="1">
    <source>
        <dbReference type="EMBL" id="CAH2398049.1"/>
    </source>
</evidence>
<keyword evidence="2" id="KW-1185">Reference proteome</keyword>
<gene>
    <name evidence="1" type="ORF">MES5069_190013</name>
</gene>
<evidence type="ECO:0000313" key="2">
    <source>
        <dbReference type="Proteomes" id="UP001153050"/>
    </source>
</evidence>
<protein>
    <submittedName>
        <fullName evidence="1">Uncharacterized protein</fullName>
    </submittedName>
</protein>
<dbReference type="Proteomes" id="UP001153050">
    <property type="component" value="Unassembled WGS sequence"/>
</dbReference>
<name>A0ABN8JKZ7_9HYPH</name>
<comment type="caution">
    <text evidence="1">The sequence shown here is derived from an EMBL/GenBank/DDBJ whole genome shotgun (WGS) entry which is preliminary data.</text>
</comment>
<organism evidence="1 2">
    <name type="scientific">Mesorhizobium escarrei</name>
    <dbReference type="NCBI Taxonomy" id="666018"/>
    <lineage>
        <taxon>Bacteria</taxon>
        <taxon>Pseudomonadati</taxon>
        <taxon>Pseudomonadota</taxon>
        <taxon>Alphaproteobacteria</taxon>
        <taxon>Hyphomicrobiales</taxon>
        <taxon>Phyllobacteriaceae</taxon>
        <taxon>Mesorhizobium</taxon>
    </lineage>
</organism>
<sequence length="66" mass="7355">MSQRTHLARSSLTHSLVAYFGARDSSVEDSCFIEAKTGLHWATWVYFDQVVPLITSFLDAASCSSR</sequence>
<accession>A0ABN8JKZ7</accession>
<dbReference type="EMBL" id="CAKXZT010000101">
    <property type="protein sequence ID" value="CAH2398049.1"/>
    <property type="molecule type" value="Genomic_DNA"/>
</dbReference>